<evidence type="ECO:0000313" key="2">
    <source>
        <dbReference type="EMBL" id="KOA20953.1"/>
    </source>
</evidence>
<keyword evidence="3" id="KW-1185">Reference proteome</keyword>
<comment type="caution">
    <text evidence="2">The sequence shown here is derived from an EMBL/GenBank/DDBJ whole genome shotgun (WGS) entry which is preliminary data.</text>
</comment>
<dbReference type="RefSeq" id="WP_052220137.1">
    <property type="nucleotide sequence ID" value="NZ_LHUR01000011.1"/>
</dbReference>
<proteinExistence type="predicted"/>
<dbReference type="STRING" id="36844.SAMN04488501_104179"/>
<protein>
    <recommendedName>
        <fullName evidence="4">Fimbrial assembly protein (PilN)</fullName>
    </recommendedName>
</protein>
<feature type="transmembrane region" description="Helical" evidence="1">
    <location>
        <begin position="25"/>
        <end position="42"/>
    </location>
</feature>
<keyword evidence="1" id="KW-0812">Transmembrane</keyword>
<name>A0A0L6ZDT0_9CLOT</name>
<gene>
    <name evidence="2" type="ORF">CLHOM_05410</name>
</gene>
<evidence type="ECO:0000313" key="3">
    <source>
        <dbReference type="Proteomes" id="UP000037043"/>
    </source>
</evidence>
<sequence>MDEYNFLSIEQRTNLYKRAKNIDRSFYLSLLLVLLIFLFRLYSFRNQIKELNLIIESSRNKAVFNNLTMDKNNISRSINTYMNITNMLKENKESYDFDKLMVENNVIKIENYLIDSAKAANLINYYEKNFKVLNLHMEDSSDNKVNLIMELEVIKNEK</sequence>
<dbReference type="Proteomes" id="UP000037043">
    <property type="component" value="Unassembled WGS sequence"/>
</dbReference>
<accession>A0A0L6ZDT0</accession>
<evidence type="ECO:0008006" key="4">
    <source>
        <dbReference type="Google" id="ProtNLM"/>
    </source>
</evidence>
<reference evidence="3" key="1">
    <citation type="submission" date="2015-08" db="EMBL/GenBank/DDBJ databases">
        <title>Genome sequence of the strict anaerobe Clostridium homopropionicum LuHBu1 (DSM 5847T).</title>
        <authorList>
            <person name="Poehlein A."/>
            <person name="Beck M."/>
            <person name="Schiel-Bengelsdorf B."/>
            <person name="Bengelsdorf F.R."/>
            <person name="Daniel R."/>
            <person name="Duerre P."/>
        </authorList>
    </citation>
    <scope>NUCLEOTIDE SEQUENCE [LARGE SCALE GENOMIC DNA]</scope>
    <source>
        <strain evidence="3">DSM 5847</strain>
    </source>
</reference>
<keyword evidence="1" id="KW-0472">Membrane</keyword>
<dbReference type="AlphaFoldDB" id="A0A0L6ZDT0"/>
<organism evidence="2 3">
    <name type="scientific">Clostridium homopropionicum DSM 5847</name>
    <dbReference type="NCBI Taxonomy" id="1121318"/>
    <lineage>
        <taxon>Bacteria</taxon>
        <taxon>Bacillati</taxon>
        <taxon>Bacillota</taxon>
        <taxon>Clostridia</taxon>
        <taxon>Eubacteriales</taxon>
        <taxon>Clostridiaceae</taxon>
        <taxon>Clostridium</taxon>
    </lineage>
</organism>
<evidence type="ECO:0000256" key="1">
    <source>
        <dbReference type="SAM" id="Phobius"/>
    </source>
</evidence>
<dbReference type="EMBL" id="LHUR01000011">
    <property type="protein sequence ID" value="KOA20953.1"/>
    <property type="molecule type" value="Genomic_DNA"/>
</dbReference>
<keyword evidence="1" id="KW-1133">Transmembrane helix</keyword>
<dbReference type="PATRIC" id="fig|1121318.3.peg.544"/>